<proteinExistence type="predicted"/>
<evidence type="ECO:0000256" key="1">
    <source>
        <dbReference type="SAM" id="MobiDB-lite"/>
    </source>
</evidence>
<dbReference type="EMBL" id="LJCR01000541">
    <property type="protein sequence ID" value="KPV52453.1"/>
    <property type="molecule type" value="Genomic_DNA"/>
</dbReference>
<feature type="compositionally biased region" description="Polar residues" evidence="1">
    <location>
        <begin position="1"/>
        <end position="12"/>
    </location>
</feature>
<organism evidence="2 3">
    <name type="scientific">Kouleothrix aurantiaca</name>
    <dbReference type="NCBI Taxonomy" id="186479"/>
    <lineage>
        <taxon>Bacteria</taxon>
        <taxon>Bacillati</taxon>
        <taxon>Chloroflexota</taxon>
        <taxon>Chloroflexia</taxon>
        <taxon>Chloroflexales</taxon>
        <taxon>Roseiflexineae</taxon>
        <taxon>Roseiflexaceae</taxon>
        <taxon>Kouleothrix</taxon>
    </lineage>
</organism>
<dbReference type="Proteomes" id="UP000050509">
    <property type="component" value="Unassembled WGS sequence"/>
</dbReference>
<evidence type="ECO:0008006" key="4">
    <source>
        <dbReference type="Google" id="ProtNLM"/>
    </source>
</evidence>
<reference evidence="2 3" key="1">
    <citation type="submission" date="2015-09" db="EMBL/GenBank/DDBJ databases">
        <title>Draft genome sequence of Kouleothrix aurantiaca JCM 19913.</title>
        <authorList>
            <person name="Hemp J."/>
        </authorList>
    </citation>
    <scope>NUCLEOTIDE SEQUENCE [LARGE SCALE GENOMIC DNA]</scope>
    <source>
        <strain evidence="2 3">COM-B</strain>
    </source>
</reference>
<feature type="non-terminal residue" evidence="2">
    <location>
        <position position="1"/>
    </location>
</feature>
<gene>
    <name evidence="2" type="ORF">SE17_15460</name>
</gene>
<evidence type="ECO:0000313" key="3">
    <source>
        <dbReference type="Proteomes" id="UP000050509"/>
    </source>
</evidence>
<feature type="region of interest" description="Disordered" evidence="1">
    <location>
        <begin position="1"/>
        <end position="29"/>
    </location>
</feature>
<accession>A0A0N8PSD9</accession>
<sequence length="134" mass="14088">VHETGALTSWWSQRPRRNPAGIGVTGDTKPARPIGGAWAQHGAVWEEGCSFASWADHAVPAHVGRLLAYATAPGNRTPSQRALILGAMTVRTLPAQYHGCAPTLAGLEGTWAVPGKGYADKLAAIMTALRGTHE</sequence>
<dbReference type="AlphaFoldDB" id="A0A0N8PSD9"/>
<comment type="caution">
    <text evidence="2">The sequence shown here is derived from an EMBL/GenBank/DDBJ whole genome shotgun (WGS) entry which is preliminary data.</text>
</comment>
<name>A0A0N8PSD9_9CHLR</name>
<keyword evidence="3" id="KW-1185">Reference proteome</keyword>
<evidence type="ECO:0000313" key="2">
    <source>
        <dbReference type="EMBL" id="KPV52453.1"/>
    </source>
</evidence>
<protein>
    <recommendedName>
        <fullName evidence="4">Mannosyl-glycoprotein endo-beta-N-acetylglucosamidase-like domain-containing protein</fullName>
    </recommendedName>
</protein>
<dbReference type="PATRIC" id="fig|186479.3.peg.8938"/>